<dbReference type="OrthoDB" id="5359700at2"/>
<name>A7ZBG4_CAMC1</name>
<dbReference type="RefSeq" id="WP_012001138.1">
    <property type="nucleotide sequence ID" value="NC_009802.2"/>
</dbReference>
<gene>
    <name evidence="1" type="ORF">CCC13826_1688</name>
</gene>
<dbReference type="eggNOG" id="ENOG5031V4T">
    <property type="taxonomic scope" value="Bacteria"/>
</dbReference>
<dbReference type="KEGG" id="cco:CCC13826_1688"/>
<sequence length="106" mass="12666">MRKEHIIELLSSAIEGDGIISVVFNFFHNEWHYSLDELNEIIHFGVKNGDLTIENVKNANIRYDTIDWRLDNIYQEIVMVDIYKYMPLLFNKNPQVPKEYEKFISE</sequence>
<dbReference type="HOGENOM" id="CLU_2206001_0_0_7"/>
<dbReference type="Proteomes" id="UP000001121">
    <property type="component" value="Chromosome"/>
</dbReference>
<accession>A7ZBG4</accession>
<dbReference type="EMBL" id="CP000792">
    <property type="protein sequence ID" value="EAT97891.1"/>
    <property type="molecule type" value="Genomic_DNA"/>
</dbReference>
<protein>
    <submittedName>
        <fullName evidence="1">Uncharacterized protein</fullName>
    </submittedName>
</protein>
<dbReference type="AlphaFoldDB" id="A7ZBG4"/>
<evidence type="ECO:0000313" key="1">
    <source>
        <dbReference type="EMBL" id="EAT97891.1"/>
    </source>
</evidence>
<evidence type="ECO:0000313" key="2">
    <source>
        <dbReference type="Proteomes" id="UP000001121"/>
    </source>
</evidence>
<organism evidence="1 2">
    <name type="scientific">Campylobacter concisus (strain 13826)</name>
    <dbReference type="NCBI Taxonomy" id="360104"/>
    <lineage>
        <taxon>Bacteria</taxon>
        <taxon>Pseudomonadati</taxon>
        <taxon>Campylobacterota</taxon>
        <taxon>Epsilonproteobacteria</taxon>
        <taxon>Campylobacterales</taxon>
        <taxon>Campylobacteraceae</taxon>
        <taxon>Campylobacter</taxon>
    </lineage>
</organism>
<proteinExistence type="predicted"/>
<reference evidence="2" key="1">
    <citation type="submission" date="2007-10" db="EMBL/GenBank/DDBJ databases">
        <title>Genome sequence of Campylobacter concisus 13826 isolated from human feces.</title>
        <authorList>
            <person name="Fouts D.E."/>
            <person name="Mongodin E.F."/>
            <person name="Puiu D."/>
            <person name="Sebastian Y."/>
            <person name="Miller W.G."/>
            <person name="Mandrell R.E."/>
            <person name="On S."/>
            <person name="Nelson K.E."/>
        </authorList>
    </citation>
    <scope>NUCLEOTIDE SEQUENCE [LARGE SCALE GENOMIC DNA]</scope>
    <source>
        <strain evidence="2">13826</strain>
    </source>
</reference>
<dbReference type="STRING" id="360104.CCC13826_1688"/>